<proteinExistence type="predicted"/>
<sequence length="154" mass="17588">MNHKGEMLSGIKVVSNYKFLDNRGYFLEMWNSGHTMRGDYRQLNVASSKLGVLRGMHYQDQTKFVMPVVGRIFDVVLDPVTGKWFGIELDECKALLIPPQYAHGYMVLSEHAVVQYIVDAPYESSKEQVFGWDKYGIDWPLTITPILSHKDATA</sequence>
<dbReference type="InterPro" id="IPR014710">
    <property type="entry name" value="RmlC-like_jellyroll"/>
</dbReference>
<dbReference type="InterPro" id="IPR000888">
    <property type="entry name" value="RmlC-like"/>
</dbReference>
<dbReference type="PANTHER" id="PTHR21047">
    <property type="entry name" value="DTDP-6-DEOXY-D-GLUCOSE-3,5 EPIMERASE"/>
    <property type="match status" value="1"/>
</dbReference>
<name>A0A6J7XG71_9CAUD</name>
<dbReference type="InterPro" id="IPR011051">
    <property type="entry name" value="RmlC_Cupin_sf"/>
</dbReference>
<dbReference type="GO" id="GO:0000271">
    <property type="term" value="P:polysaccharide biosynthetic process"/>
    <property type="evidence" value="ECO:0007669"/>
    <property type="project" value="TreeGrafter"/>
</dbReference>
<dbReference type="Gene3D" id="2.60.120.10">
    <property type="entry name" value="Jelly Rolls"/>
    <property type="match status" value="1"/>
</dbReference>
<protein>
    <submittedName>
        <fullName evidence="1">RfbC dTDP-4-dehydrorhamnose 3,5-epimerase and related enzymes</fullName>
    </submittedName>
</protein>
<gene>
    <name evidence="1" type="ORF">UFOVP1562_40</name>
</gene>
<dbReference type="Pfam" id="PF00908">
    <property type="entry name" value="dTDP_sugar_isom"/>
    <property type="match status" value="1"/>
</dbReference>
<evidence type="ECO:0000313" key="1">
    <source>
        <dbReference type="EMBL" id="CAB5230137.1"/>
    </source>
</evidence>
<dbReference type="PANTHER" id="PTHR21047:SF2">
    <property type="entry name" value="THYMIDINE DIPHOSPHO-4-KETO-RHAMNOSE 3,5-EPIMERASE"/>
    <property type="match status" value="1"/>
</dbReference>
<organism evidence="1">
    <name type="scientific">uncultured Caudovirales phage</name>
    <dbReference type="NCBI Taxonomy" id="2100421"/>
    <lineage>
        <taxon>Viruses</taxon>
        <taxon>Duplodnaviria</taxon>
        <taxon>Heunggongvirae</taxon>
        <taxon>Uroviricota</taxon>
        <taxon>Caudoviricetes</taxon>
        <taxon>Peduoviridae</taxon>
        <taxon>Maltschvirus</taxon>
        <taxon>Maltschvirus maltsch</taxon>
    </lineage>
</organism>
<dbReference type="EMBL" id="LR798411">
    <property type="protein sequence ID" value="CAB5230137.1"/>
    <property type="molecule type" value="Genomic_DNA"/>
</dbReference>
<accession>A0A6J7XG71</accession>
<reference evidence="1" key="1">
    <citation type="submission" date="2020-05" db="EMBL/GenBank/DDBJ databases">
        <authorList>
            <person name="Chiriac C."/>
            <person name="Salcher M."/>
            <person name="Ghai R."/>
            <person name="Kavagutti S V."/>
        </authorList>
    </citation>
    <scope>NUCLEOTIDE SEQUENCE</scope>
</reference>
<dbReference type="GO" id="GO:0008830">
    <property type="term" value="F:dTDP-4-dehydrorhamnose 3,5-epimerase activity"/>
    <property type="evidence" value="ECO:0007669"/>
    <property type="project" value="InterPro"/>
</dbReference>
<dbReference type="SUPFAM" id="SSF51182">
    <property type="entry name" value="RmlC-like cupins"/>
    <property type="match status" value="1"/>
</dbReference>